<evidence type="ECO:0000256" key="3">
    <source>
        <dbReference type="ARBA" id="ARBA00022777"/>
    </source>
</evidence>
<dbReference type="Proteomes" id="UP000070504">
    <property type="component" value="Unassembled WGS sequence"/>
</dbReference>
<feature type="binding site" evidence="4">
    <location>
        <position position="36"/>
    </location>
    <ligand>
        <name>AMP</name>
        <dbReference type="ChEBI" id="CHEBI:456215"/>
    </ligand>
</feature>
<feature type="binding site" evidence="4">
    <location>
        <begin position="85"/>
        <end position="88"/>
    </location>
    <ligand>
        <name>AMP</name>
        <dbReference type="ChEBI" id="CHEBI:456215"/>
    </ligand>
</feature>
<dbReference type="Pfam" id="PF00406">
    <property type="entry name" value="ADK"/>
    <property type="match status" value="1"/>
</dbReference>
<evidence type="ECO:0000313" key="9">
    <source>
        <dbReference type="Proteomes" id="UP000070504"/>
    </source>
</evidence>
<dbReference type="GO" id="GO:0004017">
    <property type="term" value="F:AMP kinase activity"/>
    <property type="evidence" value="ECO:0007669"/>
    <property type="project" value="UniProtKB-UniRule"/>
</dbReference>
<feature type="binding site" evidence="4">
    <location>
        <position position="125"/>
    </location>
    <ligand>
        <name>Zn(2+)</name>
        <dbReference type="ChEBI" id="CHEBI:29105"/>
        <note>structural</note>
    </ligand>
</feature>
<comment type="similarity">
    <text evidence="4 5">Belongs to the adenylate kinase family.</text>
</comment>
<keyword evidence="2 4" id="KW-0547">Nucleotide-binding</keyword>
<feature type="binding site" evidence="4">
    <location>
        <position position="155"/>
    </location>
    <ligand>
        <name>AMP</name>
        <dbReference type="ChEBI" id="CHEBI:456215"/>
    </ligand>
</feature>
<feature type="region of interest" description="NMP" evidence="4">
    <location>
        <begin position="30"/>
        <end position="59"/>
    </location>
</feature>
<evidence type="ECO:0000256" key="6">
    <source>
        <dbReference type="RuleBase" id="RU003331"/>
    </source>
</evidence>
<feature type="binding site" evidence="4">
    <location>
        <position position="145"/>
    </location>
    <ligand>
        <name>Zn(2+)</name>
        <dbReference type="ChEBI" id="CHEBI:29105"/>
        <note>structural</note>
    </ligand>
</feature>
<dbReference type="GO" id="GO:0005737">
    <property type="term" value="C:cytoplasm"/>
    <property type="evidence" value="ECO:0007669"/>
    <property type="project" value="UniProtKB-SubCell"/>
</dbReference>
<keyword evidence="4" id="KW-0963">Cytoplasm</keyword>
<dbReference type="EC" id="2.7.4.3" evidence="4 6"/>
<dbReference type="GO" id="GO:0005524">
    <property type="term" value="F:ATP binding"/>
    <property type="evidence" value="ECO:0007669"/>
    <property type="project" value="UniProtKB-UniRule"/>
</dbReference>
<dbReference type="NCBIfam" id="NF001380">
    <property type="entry name" value="PRK00279.1-2"/>
    <property type="match status" value="1"/>
</dbReference>
<dbReference type="UniPathway" id="UPA00588">
    <property type="reaction ID" value="UER00649"/>
</dbReference>
<comment type="subcellular location">
    <subcellularLocation>
        <location evidence="4 6">Cytoplasm</location>
    </subcellularLocation>
</comment>
<dbReference type="NCBIfam" id="NF001381">
    <property type="entry name" value="PRK00279.1-3"/>
    <property type="match status" value="1"/>
</dbReference>
<evidence type="ECO:0000256" key="4">
    <source>
        <dbReference type="HAMAP-Rule" id="MF_00235"/>
    </source>
</evidence>
<proteinExistence type="inferred from homology"/>
<dbReference type="NCBIfam" id="TIGR01351">
    <property type="entry name" value="adk"/>
    <property type="match status" value="1"/>
</dbReference>
<dbReference type="GO" id="GO:0044209">
    <property type="term" value="P:AMP salvage"/>
    <property type="evidence" value="ECO:0007669"/>
    <property type="project" value="UniProtKB-UniRule"/>
</dbReference>
<evidence type="ECO:0000259" key="7">
    <source>
        <dbReference type="Pfam" id="PF05191"/>
    </source>
</evidence>
<feature type="binding site" evidence="4">
    <location>
        <position position="148"/>
    </location>
    <ligand>
        <name>Zn(2+)</name>
        <dbReference type="ChEBI" id="CHEBI:29105"/>
        <note>structural</note>
    </ligand>
</feature>
<accession>A0A133VL51</accession>
<evidence type="ECO:0000313" key="8">
    <source>
        <dbReference type="EMBL" id="KXB07178.1"/>
    </source>
</evidence>
<dbReference type="FunFam" id="3.40.50.300:FF:000106">
    <property type="entry name" value="Adenylate kinase mitochondrial"/>
    <property type="match status" value="1"/>
</dbReference>
<dbReference type="InterPro" id="IPR033690">
    <property type="entry name" value="Adenylat_kinase_CS"/>
</dbReference>
<keyword evidence="4" id="KW-0545">Nucleotide biosynthesis</keyword>
<feature type="binding site" evidence="4">
    <location>
        <position position="92"/>
    </location>
    <ligand>
        <name>AMP</name>
        <dbReference type="ChEBI" id="CHEBI:456215"/>
    </ligand>
</feature>
<dbReference type="GO" id="GO:0008270">
    <property type="term" value="F:zinc ion binding"/>
    <property type="evidence" value="ECO:0007669"/>
    <property type="project" value="UniProtKB-UniRule"/>
</dbReference>
<sequence length="216" mass="24650">MNLIMFGPPGGGKGTYSSRISEKYGIPHIATGDIFRREVKRGGELGKKVEEYLDRGDLVPDEIVNEVVKKRLSESDCENGFVLDGYPRTLPQAKALDKIVDIDLVINLDVAEKVIIDRLSNRRICRDCGEIYNLKSMLSEKEGVCDKCGGELYQRSDDKPEVIRKRLDTYEEDIRSIIEYYREKDLVVDIVAREEKPVKVMMQKIYAALEENITDL</sequence>
<comment type="subunit">
    <text evidence="4 6">Monomer.</text>
</comment>
<dbReference type="Pfam" id="PF05191">
    <property type="entry name" value="ADK_lid"/>
    <property type="match status" value="1"/>
</dbReference>
<dbReference type="PRINTS" id="PR00094">
    <property type="entry name" value="ADENYLTKNASE"/>
</dbReference>
<comment type="catalytic activity">
    <reaction evidence="4 6">
        <text>AMP + ATP = 2 ADP</text>
        <dbReference type="Rhea" id="RHEA:12973"/>
        <dbReference type="ChEBI" id="CHEBI:30616"/>
        <dbReference type="ChEBI" id="CHEBI:456215"/>
        <dbReference type="ChEBI" id="CHEBI:456216"/>
        <dbReference type="EC" id="2.7.4.3"/>
    </reaction>
</comment>
<feature type="binding site" evidence="4">
    <location>
        <begin position="10"/>
        <end position="15"/>
    </location>
    <ligand>
        <name>ATP</name>
        <dbReference type="ChEBI" id="CHEBI:30616"/>
    </ligand>
</feature>
<keyword evidence="3 4" id="KW-0418">Kinase</keyword>
<dbReference type="InterPro" id="IPR000850">
    <property type="entry name" value="Adenylat/UMP-CMP_kin"/>
</dbReference>
<evidence type="ECO:0000256" key="2">
    <source>
        <dbReference type="ARBA" id="ARBA00022741"/>
    </source>
</evidence>
<keyword evidence="4" id="KW-0862">Zinc</keyword>
<dbReference type="CDD" id="cd01428">
    <property type="entry name" value="ADK"/>
    <property type="match status" value="1"/>
</dbReference>
<dbReference type="AlphaFoldDB" id="A0A133VL51"/>
<evidence type="ECO:0000256" key="1">
    <source>
        <dbReference type="ARBA" id="ARBA00022679"/>
    </source>
</evidence>
<dbReference type="SUPFAM" id="SSF52540">
    <property type="entry name" value="P-loop containing nucleoside triphosphate hydrolases"/>
    <property type="match status" value="1"/>
</dbReference>
<dbReference type="PATRIC" id="fig|1698283.3.peg.270"/>
<feature type="binding site" evidence="4">
    <location>
        <position position="196"/>
    </location>
    <ligand>
        <name>ATP</name>
        <dbReference type="ChEBI" id="CHEBI:30616"/>
    </ligand>
</feature>
<dbReference type="Gene3D" id="3.40.50.300">
    <property type="entry name" value="P-loop containing nucleotide triphosphate hydrolases"/>
    <property type="match status" value="1"/>
</dbReference>
<organism evidence="8 9">
    <name type="scientific">candidate division MSBL1 archaeon SCGC-AAA382K21</name>
    <dbReference type="NCBI Taxonomy" id="1698283"/>
    <lineage>
        <taxon>Archaea</taxon>
        <taxon>Methanobacteriati</taxon>
        <taxon>Methanobacteriota</taxon>
        <taxon>candidate division MSBL1</taxon>
    </lineage>
</organism>
<keyword evidence="1 4" id="KW-0808">Transferase</keyword>
<dbReference type="HAMAP" id="MF_00235">
    <property type="entry name" value="Adenylate_kinase_Adk"/>
    <property type="match status" value="1"/>
</dbReference>
<comment type="pathway">
    <text evidence="4">Purine metabolism; AMP biosynthesis via salvage pathway; AMP from ADP: step 1/1.</text>
</comment>
<feature type="binding site" evidence="4">
    <location>
        <position position="128"/>
    </location>
    <ligand>
        <name>Zn(2+)</name>
        <dbReference type="ChEBI" id="CHEBI:29105"/>
        <note>structural</note>
    </ligand>
</feature>
<comment type="caution">
    <text evidence="8">The sequence shown here is derived from an EMBL/GenBank/DDBJ whole genome shotgun (WGS) entry which is preliminary data.</text>
</comment>
<protein>
    <recommendedName>
        <fullName evidence="4 6">Adenylate kinase</fullName>
        <shortName evidence="4">AK</shortName>
        <ecNumber evidence="4 6">2.7.4.3</ecNumber>
    </recommendedName>
    <alternativeName>
        <fullName evidence="4">ATP-AMP transphosphorylase</fullName>
    </alternativeName>
    <alternativeName>
        <fullName evidence="4">ATP:AMP phosphotransferase</fullName>
    </alternativeName>
    <alternativeName>
        <fullName evidence="4">Adenylate monophosphate kinase</fullName>
    </alternativeName>
</protein>
<evidence type="ECO:0000256" key="5">
    <source>
        <dbReference type="RuleBase" id="RU003330"/>
    </source>
</evidence>
<feature type="region of interest" description="LID" evidence="4">
    <location>
        <begin position="121"/>
        <end position="158"/>
    </location>
</feature>
<dbReference type="PROSITE" id="PS00113">
    <property type="entry name" value="ADENYLATE_KINASE"/>
    <property type="match status" value="1"/>
</dbReference>
<feature type="domain" description="Adenylate kinase active site lid" evidence="7">
    <location>
        <begin position="122"/>
        <end position="157"/>
    </location>
</feature>
<dbReference type="PANTHER" id="PTHR23359">
    <property type="entry name" value="NUCLEOTIDE KINASE"/>
    <property type="match status" value="1"/>
</dbReference>
<dbReference type="InterPro" id="IPR006259">
    <property type="entry name" value="Adenyl_kin_sub"/>
</dbReference>
<feature type="binding site" evidence="4">
    <location>
        <position position="31"/>
    </location>
    <ligand>
        <name>AMP</name>
        <dbReference type="ChEBI" id="CHEBI:456215"/>
    </ligand>
</feature>
<name>A0A133VL51_9EURY</name>
<keyword evidence="9" id="KW-1185">Reference proteome</keyword>
<comment type="domain">
    <text evidence="4">Consists of three domains, a large central CORE domain and two small peripheral domains, NMPbind and LID, which undergo movements during catalysis. The LID domain closes over the site of phosphoryl transfer upon ATP binding. Assembling and dissambling the active center during each catalytic cycle provides an effective means to prevent ATP hydrolysis. Some bacteria have evolved a zinc-coordinating structure that stabilizes the LID domain.</text>
</comment>
<comment type="function">
    <text evidence="4">Catalyzes the reversible transfer of the terminal phosphate group between ATP and AMP. Plays an important role in cellular energy homeostasis and in adenine nucleotide metabolism.</text>
</comment>
<feature type="binding site" evidence="4">
    <location>
        <begin position="57"/>
        <end position="59"/>
    </location>
    <ligand>
        <name>AMP</name>
        <dbReference type="ChEBI" id="CHEBI:456215"/>
    </ligand>
</feature>
<feature type="binding site" evidence="4">
    <location>
        <position position="166"/>
    </location>
    <ligand>
        <name>AMP</name>
        <dbReference type="ChEBI" id="CHEBI:456215"/>
    </ligand>
</feature>
<reference evidence="8 9" key="1">
    <citation type="journal article" date="2016" name="Sci. Rep.">
        <title>Metabolic traits of an uncultured archaeal lineage -MSBL1- from brine pools of the Red Sea.</title>
        <authorList>
            <person name="Mwirichia R."/>
            <person name="Alam I."/>
            <person name="Rashid M."/>
            <person name="Vinu M."/>
            <person name="Ba-Alawi W."/>
            <person name="Anthony Kamau A."/>
            <person name="Kamanda Ngugi D."/>
            <person name="Goker M."/>
            <person name="Klenk H.P."/>
            <person name="Bajic V."/>
            <person name="Stingl U."/>
        </authorList>
    </citation>
    <scope>NUCLEOTIDE SEQUENCE [LARGE SCALE GENOMIC DNA]</scope>
    <source>
        <strain evidence="8">SCGC-AAA382K21</strain>
    </source>
</reference>
<dbReference type="InterPro" id="IPR007862">
    <property type="entry name" value="Adenylate_kinase_lid-dom"/>
</dbReference>
<dbReference type="EMBL" id="LHYH01000009">
    <property type="protein sequence ID" value="KXB07178.1"/>
    <property type="molecule type" value="Genomic_DNA"/>
</dbReference>
<feature type="binding site" evidence="4">
    <location>
        <position position="122"/>
    </location>
    <ligand>
        <name>ATP</name>
        <dbReference type="ChEBI" id="CHEBI:30616"/>
    </ligand>
</feature>
<dbReference type="InterPro" id="IPR027417">
    <property type="entry name" value="P-loop_NTPase"/>
</dbReference>
<keyword evidence="4 6" id="KW-0067">ATP-binding</keyword>
<gene>
    <name evidence="4" type="primary">adk</name>
    <name evidence="8" type="ORF">AKJ54_00605</name>
</gene>
<feature type="binding site" evidence="4">
    <location>
        <begin position="131"/>
        <end position="132"/>
    </location>
    <ligand>
        <name>ATP</name>
        <dbReference type="ChEBI" id="CHEBI:30616"/>
    </ligand>
</feature>
<keyword evidence="4" id="KW-0479">Metal-binding</keyword>